<feature type="domain" description="Suppressor of forked" evidence="7">
    <location>
        <begin position="50"/>
        <end position="358"/>
    </location>
</feature>
<organism evidence="8 9">
    <name type="scientific">Haematococcus lacustris</name>
    <name type="common">Green alga</name>
    <name type="synonym">Haematococcus pluvialis</name>
    <dbReference type="NCBI Taxonomy" id="44745"/>
    <lineage>
        <taxon>Eukaryota</taxon>
        <taxon>Viridiplantae</taxon>
        <taxon>Chlorophyta</taxon>
        <taxon>core chlorophytes</taxon>
        <taxon>Chlorophyceae</taxon>
        <taxon>CS clade</taxon>
        <taxon>Chlamydomonadales</taxon>
        <taxon>Haematococcaceae</taxon>
        <taxon>Haematococcus</taxon>
    </lineage>
</organism>
<dbReference type="GO" id="GO:0005634">
    <property type="term" value="C:nucleus"/>
    <property type="evidence" value="ECO:0007669"/>
    <property type="project" value="UniProtKB-SubCell"/>
</dbReference>
<dbReference type="InterPro" id="IPR011990">
    <property type="entry name" value="TPR-like_helical_dom_sf"/>
</dbReference>
<dbReference type="Proteomes" id="UP000485058">
    <property type="component" value="Unassembled WGS sequence"/>
</dbReference>
<dbReference type="PANTHER" id="PTHR17204">
    <property type="entry name" value="PRE-MRNA PROCESSING PROTEIN PRP39-RELATED"/>
    <property type="match status" value="1"/>
</dbReference>
<gene>
    <name evidence="8" type="ORF">HaLaN_06178</name>
</gene>
<evidence type="ECO:0000256" key="3">
    <source>
        <dbReference type="ARBA" id="ARBA00022737"/>
    </source>
</evidence>
<evidence type="ECO:0000256" key="2">
    <source>
        <dbReference type="ARBA" id="ARBA00022664"/>
    </source>
</evidence>
<dbReference type="GO" id="GO:0008380">
    <property type="term" value="P:RNA splicing"/>
    <property type="evidence" value="ECO:0007669"/>
    <property type="project" value="UniProtKB-KW"/>
</dbReference>
<keyword evidence="2" id="KW-0507">mRNA processing</keyword>
<dbReference type="EMBL" id="BLLF01000348">
    <property type="protein sequence ID" value="GFH10797.1"/>
    <property type="molecule type" value="Genomic_DNA"/>
</dbReference>
<comment type="caution">
    <text evidence="8">The sequence shown here is derived from an EMBL/GenBank/DDBJ whole genome shotgun (WGS) entry which is preliminary data.</text>
</comment>
<evidence type="ECO:0000256" key="6">
    <source>
        <dbReference type="SAM" id="MobiDB-lite"/>
    </source>
</evidence>
<protein>
    <submittedName>
        <fullName evidence="8">RRM domain-containing protein</fullName>
    </submittedName>
</protein>
<evidence type="ECO:0000313" key="8">
    <source>
        <dbReference type="EMBL" id="GFH10797.1"/>
    </source>
</evidence>
<evidence type="ECO:0000256" key="1">
    <source>
        <dbReference type="ARBA" id="ARBA00004123"/>
    </source>
</evidence>
<evidence type="ECO:0000256" key="5">
    <source>
        <dbReference type="ARBA" id="ARBA00023242"/>
    </source>
</evidence>
<accession>A0A699YKM1</accession>
<proteinExistence type="predicted"/>
<feature type="compositionally biased region" description="Acidic residues" evidence="6">
    <location>
        <begin position="1"/>
        <end position="10"/>
    </location>
</feature>
<evidence type="ECO:0000313" key="9">
    <source>
        <dbReference type="Proteomes" id="UP000485058"/>
    </source>
</evidence>
<keyword evidence="9" id="KW-1185">Reference proteome</keyword>
<comment type="subcellular location">
    <subcellularLocation>
        <location evidence="1">Nucleus</location>
    </subcellularLocation>
</comment>
<keyword evidence="5" id="KW-0539">Nucleus</keyword>
<name>A0A699YKM1_HAELA</name>
<dbReference type="SUPFAM" id="SSF48452">
    <property type="entry name" value="TPR-like"/>
    <property type="match status" value="1"/>
</dbReference>
<dbReference type="Gene3D" id="1.25.40.10">
    <property type="entry name" value="Tetratricopeptide repeat domain"/>
    <property type="match status" value="2"/>
</dbReference>
<keyword evidence="4" id="KW-0508">mRNA splicing</keyword>
<feature type="region of interest" description="Disordered" evidence="6">
    <location>
        <begin position="1"/>
        <end position="39"/>
    </location>
</feature>
<sequence length="393" mass="43382">MADHIEEDDLAQAGEDAADGSSDGSSSTSSSSDDSEAEIEMQPAQLEQLLALEAELEANPQAYDKHVQYVTLLRQLKLRARLRAAHEAMASLFPLTEQLWLEWVNDELEQVKGEEEVAYICTLFRRATQDYLSIDVWKQYCELVMELDPAASALTPDGVKAVRAVCEEAITAAGLHVAGGAALWAAYRQYELKVLAVGQGGDKQVDRVRSLFQRQLQQALAGNVGLLEEYNAWEKEQDKEVPSHIMAAAAKAQEAAELRQPYEEAVAKGKEADADIELQAFAAAIAALLAAFISYIKLEQAQGNPARVQLMYERAIAAFPMTAELWVQYGRYLESHLRGMPQLTRTLYSRAVRNCYWSAELWAAGLRDLDRSGASAEELRGMWQKAAGAGLQP</sequence>
<dbReference type="InterPro" id="IPR003107">
    <property type="entry name" value="HAT"/>
</dbReference>
<feature type="compositionally biased region" description="Low complexity" evidence="6">
    <location>
        <begin position="13"/>
        <end position="32"/>
    </location>
</feature>
<dbReference type="Pfam" id="PF05843">
    <property type="entry name" value="Suf"/>
    <property type="match status" value="1"/>
</dbReference>
<reference evidence="8 9" key="1">
    <citation type="submission" date="2020-02" db="EMBL/GenBank/DDBJ databases">
        <title>Draft genome sequence of Haematococcus lacustris strain NIES-144.</title>
        <authorList>
            <person name="Morimoto D."/>
            <person name="Nakagawa S."/>
            <person name="Yoshida T."/>
            <person name="Sawayama S."/>
        </authorList>
    </citation>
    <scope>NUCLEOTIDE SEQUENCE [LARGE SCALE GENOMIC DNA]</scope>
    <source>
        <strain evidence="8 9">NIES-144</strain>
    </source>
</reference>
<dbReference type="AlphaFoldDB" id="A0A699YKM1"/>
<dbReference type="SMART" id="SM00386">
    <property type="entry name" value="HAT"/>
    <property type="match status" value="6"/>
</dbReference>
<evidence type="ECO:0000256" key="4">
    <source>
        <dbReference type="ARBA" id="ARBA00023187"/>
    </source>
</evidence>
<dbReference type="PANTHER" id="PTHR17204:SF25">
    <property type="entry name" value="RRM DOMAIN-CONTAINING PROTEIN"/>
    <property type="match status" value="1"/>
</dbReference>
<dbReference type="GO" id="GO:0006397">
    <property type="term" value="P:mRNA processing"/>
    <property type="evidence" value="ECO:0007669"/>
    <property type="project" value="UniProtKB-KW"/>
</dbReference>
<evidence type="ECO:0000259" key="7">
    <source>
        <dbReference type="Pfam" id="PF05843"/>
    </source>
</evidence>
<dbReference type="InterPro" id="IPR008847">
    <property type="entry name" value="Suf"/>
</dbReference>
<keyword evidence="3" id="KW-0677">Repeat</keyword>